<proteinExistence type="predicted"/>
<feature type="transmembrane region" description="Helical" evidence="2">
    <location>
        <begin position="67"/>
        <end position="85"/>
    </location>
</feature>
<dbReference type="Proteomes" id="UP000324222">
    <property type="component" value="Unassembled WGS sequence"/>
</dbReference>
<name>A0A5B7GEU0_PORTR</name>
<protein>
    <submittedName>
        <fullName evidence="3">Uncharacterized protein</fullName>
    </submittedName>
</protein>
<comment type="caution">
    <text evidence="3">The sequence shown here is derived from an EMBL/GenBank/DDBJ whole genome shotgun (WGS) entry which is preliminary data.</text>
</comment>
<keyword evidence="2" id="KW-0812">Transmembrane</keyword>
<keyword evidence="2" id="KW-1133">Transmembrane helix</keyword>
<keyword evidence="4" id="KW-1185">Reference proteome</keyword>
<reference evidence="3 4" key="1">
    <citation type="submission" date="2019-05" db="EMBL/GenBank/DDBJ databases">
        <title>Another draft genome of Portunus trituberculatus and its Hox gene families provides insights of decapod evolution.</title>
        <authorList>
            <person name="Jeong J.-H."/>
            <person name="Song I."/>
            <person name="Kim S."/>
            <person name="Choi T."/>
            <person name="Kim D."/>
            <person name="Ryu S."/>
            <person name="Kim W."/>
        </authorList>
    </citation>
    <scope>NUCLEOTIDE SEQUENCE [LARGE SCALE GENOMIC DNA]</scope>
    <source>
        <tissue evidence="3">Muscle</tissue>
    </source>
</reference>
<evidence type="ECO:0000313" key="3">
    <source>
        <dbReference type="EMBL" id="MPC56076.1"/>
    </source>
</evidence>
<gene>
    <name evidence="3" type="ORF">E2C01_050027</name>
</gene>
<feature type="compositionally biased region" description="Pro residues" evidence="1">
    <location>
        <begin position="27"/>
        <end position="36"/>
    </location>
</feature>
<accession>A0A5B7GEU0</accession>
<evidence type="ECO:0000256" key="2">
    <source>
        <dbReference type="SAM" id="Phobius"/>
    </source>
</evidence>
<keyword evidence="2" id="KW-0472">Membrane</keyword>
<evidence type="ECO:0000256" key="1">
    <source>
        <dbReference type="SAM" id="MobiDB-lite"/>
    </source>
</evidence>
<dbReference type="AlphaFoldDB" id="A0A5B7GEU0"/>
<organism evidence="3 4">
    <name type="scientific">Portunus trituberculatus</name>
    <name type="common">Swimming crab</name>
    <name type="synonym">Neptunus trituberculatus</name>
    <dbReference type="NCBI Taxonomy" id="210409"/>
    <lineage>
        <taxon>Eukaryota</taxon>
        <taxon>Metazoa</taxon>
        <taxon>Ecdysozoa</taxon>
        <taxon>Arthropoda</taxon>
        <taxon>Crustacea</taxon>
        <taxon>Multicrustacea</taxon>
        <taxon>Malacostraca</taxon>
        <taxon>Eumalacostraca</taxon>
        <taxon>Eucarida</taxon>
        <taxon>Decapoda</taxon>
        <taxon>Pleocyemata</taxon>
        <taxon>Brachyura</taxon>
        <taxon>Eubrachyura</taxon>
        <taxon>Portunoidea</taxon>
        <taxon>Portunidae</taxon>
        <taxon>Portuninae</taxon>
        <taxon>Portunus</taxon>
    </lineage>
</organism>
<evidence type="ECO:0000313" key="4">
    <source>
        <dbReference type="Proteomes" id="UP000324222"/>
    </source>
</evidence>
<feature type="region of interest" description="Disordered" evidence="1">
    <location>
        <begin position="1"/>
        <end position="36"/>
    </location>
</feature>
<dbReference type="EMBL" id="VSRR010013673">
    <property type="protein sequence ID" value="MPC56076.1"/>
    <property type="molecule type" value="Genomic_DNA"/>
</dbReference>
<sequence length="93" mass="10417">METLLSVCPPPHSSSQSSFPADLIPTSPEPPPPSPPPCLPSCLPACLPHHLPTSSSQRPFCSREHSLYNFFFFFFFIIIIILPDWPERQTPLT</sequence>